<dbReference type="NCBIfam" id="TIGR03915">
    <property type="entry name" value="SAM_7_link_chp"/>
    <property type="match status" value="1"/>
</dbReference>
<dbReference type="InterPro" id="IPR025404">
    <property type="entry name" value="DUF4130"/>
</dbReference>
<comment type="caution">
    <text evidence="2">The sequence shown here is derived from an EMBL/GenBank/DDBJ whole genome shotgun (WGS) entry which is preliminary data.</text>
</comment>
<evidence type="ECO:0000313" key="2">
    <source>
        <dbReference type="EMBL" id="MBF0596429.1"/>
    </source>
</evidence>
<keyword evidence="3" id="KW-1185">Reference proteome</keyword>
<dbReference type="AlphaFoldDB" id="A0A8J7FNN0"/>
<dbReference type="EMBL" id="JADGIK010000002">
    <property type="protein sequence ID" value="MBF0596429.1"/>
    <property type="molecule type" value="Genomic_DNA"/>
</dbReference>
<dbReference type="Pfam" id="PF13566">
    <property type="entry name" value="DUF4130"/>
    <property type="match status" value="1"/>
</dbReference>
<dbReference type="RefSeq" id="WP_194181965.1">
    <property type="nucleotide sequence ID" value="NZ_JADGIK010000002.1"/>
</dbReference>
<accession>A0A8J7FNN0</accession>
<dbReference type="InterPro" id="IPR023875">
    <property type="entry name" value="DNA_repair_put"/>
</dbReference>
<evidence type="ECO:0000259" key="1">
    <source>
        <dbReference type="Pfam" id="PF13566"/>
    </source>
</evidence>
<proteinExistence type="predicted"/>
<dbReference type="Proteomes" id="UP000608754">
    <property type="component" value="Unassembled WGS sequence"/>
</dbReference>
<feature type="domain" description="DUF4130" evidence="1">
    <location>
        <begin position="83"/>
        <end position="251"/>
    </location>
</feature>
<name>A0A8J7FNN0_9FLAO</name>
<reference evidence="2" key="1">
    <citation type="submission" date="2020-10" db="EMBL/GenBank/DDBJ databases">
        <authorList>
            <person name="Lu T."/>
            <person name="Wang Q."/>
            <person name="Han X."/>
        </authorList>
    </citation>
    <scope>NUCLEOTIDE SEQUENCE</scope>
    <source>
        <strain evidence="2">WQ 117</strain>
    </source>
</reference>
<gene>
    <name evidence="2" type="ORF">IM532_02950</name>
</gene>
<protein>
    <submittedName>
        <fullName evidence="2">TIGR03915 family putative DNA repair protein</fullName>
    </submittedName>
</protein>
<sequence>MENYVFDGSLDGLFTLVFDFYNRKPNSIKVWSERDFMPTMFDETHDVITDEEKANRVKIKLKEKLSKQGWRNLYCTFLSEQPEAFQHIFEFVRYVIDSPIEVETNFGNEHVLYLAQMQRKVNREKHHFEAFIRFEELPDGTFYSTVEPKYNILPLILNHFKNRYADQDWIIYDLVRKTGLLYSKIEEQVVPIHLEFAPKQNNSILKSFEPTEEQYQHLWKGYFKSANIPARKNTKLHVQLLPKRFWKYLTEKEF</sequence>
<evidence type="ECO:0000313" key="3">
    <source>
        <dbReference type="Proteomes" id="UP000608754"/>
    </source>
</evidence>
<organism evidence="2 3">
    <name type="scientific">Faecalibacter rhinopitheci</name>
    <dbReference type="NCBI Taxonomy" id="2779678"/>
    <lineage>
        <taxon>Bacteria</taxon>
        <taxon>Pseudomonadati</taxon>
        <taxon>Bacteroidota</taxon>
        <taxon>Flavobacteriia</taxon>
        <taxon>Flavobacteriales</taxon>
        <taxon>Weeksellaceae</taxon>
        <taxon>Faecalibacter</taxon>
    </lineage>
</organism>